<evidence type="ECO:0000313" key="3">
    <source>
        <dbReference type="Proteomes" id="UP000261811"/>
    </source>
</evidence>
<sequence>MIFERLFGSSGGNRISPEQARRRVADGEAVLLDVREGTEWKAGHAPEAVHLPLSRLASGAKLPAAARNKPVVVICRSGGRSRQAAQILAGRGVDAVDVAGGMSAWARAGLPVTGPGGRPGTVA</sequence>
<dbReference type="PANTHER" id="PTHR43031:SF1">
    <property type="entry name" value="PYRIDINE NUCLEOTIDE-DISULPHIDE OXIDOREDUCTASE"/>
    <property type="match status" value="1"/>
</dbReference>
<dbReference type="InterPro" id="IPR050229">
    <property type="entry name" value="GlpE_sulfurtransferase"/>
</dbReference>
<dbReference type="Gene3D" id="3.40.250.10">
    <property type="entry name" value="Rhodanese-like domain"/>
    <property type="match status" value="1"/>
</dbReference>
<dbReference type="AlphaFoldDB" id="A0A372JI71"/>
<dbReference type="PANTHER" id="PTHR43031">
    <property type="entry name" value="FAD-DEPENDENT OXIDOREDUCTASE"/>
    <property type="match status" value="1"/>
</dbReference>
<dbReference type="EMBL" id="QURH01000335">
    <property type="protein sequence ID" value="RFU39554.1"/>
    <property type="molecule type" value="Genomic_DNA"/>
</dbReference>
<proteinExistence type="predicted"/>
<gene>
    <name evidence="2" type="ORF">DZF91_21910</name>
</gene>
<keyword evidence="3" id="KW-1185">Reference proteome</keyword>
<evidence type="ECO:0000313" key="2">
    <source>
        <dbReference type="EMBL" id="RFU39554.1"/>
    </source>
</evidence>
<feature type="domain" description="Rhodanese" evidence="1">
    <location>
        <begin position="25"/>
        <end position="114"/>
    </location>
</feature>
<comment type="caution">
    <text evidence="2">The sequence shown here is derived from an EMBL/GenBank/DDBJ whole genome shotgun (WGS) entry which is preliminary data.</text>
</comment>
<reference evidence="2 3" key="1">
    <citation type="submission" date="2018-08" db="EMBL/GenBank/DDBJ databases">
        <title>Actinomadura jelena sp. nov., a novel Actinomycete isolated from soil in Chad.</title>
        <authorList>
            <person name="Shi L."/>
        </authorList>
    </citation>
    <scope>NUCLEOTIDE SEQUENCE [LARGE SCALE GENOMIC DNA]</scope>
    <source>
        <strain evidence="2 3">NEAU-G17</strain>
    </source>
</reference>
<dbReference type="PROSITE" id="PS50206">
    <property type="entry name" value="RHODANESE_3"/>
    <property type="match status" value="1"/>
</dbReference>
<name>A0A372JI71_9ACTN</name>
<dbReference type="Proteomes" id="UP000261811">
    <property type="component" value="Unassembled WGS sequence"/>
</dbReference>
<dbReference type="OrthoDB" id="9800872at2"/>
<dbReference type="InterPro" id="IPR036873">
    <property type="entry name" value="Rhodanese-like_dom_sf"/>
</dbReference>
<accession>A0A372JI71</accession>
<protein>
    <submittedName>
        <fullName evidence="2">Rhodanese-like domain-containing protein</fullName>
    </submittedName>
</protein>
<dbReference type="RefSeq" id="WP_117359330.1">
    <property type="nucleotide sequence ID" value="NZ_QURH01000335.1"/>
</dbReference>
<dbReference type="Pfam" id="PF00581">
    <property type="entry name" value="Rhodanese"/>
    <property type="match status" value="1"/>
</dbReference>
<dbReference type="CDD" id="cd00158">
    <property type="entry name" value="RHOD"/>
    <property type="match status" value="1"/>
</dbReference>
<dbReference type="InterPro" id="IPR001763">
    <property type="entry name" value="Rhodanese-like_dom"/>
</dbReference>
<evidence type="ECO:0000259" key="1">
    <source>
        <dbReference type="PROSITE" id="PS50206"/>
    </source>
</evidence>
<dbReference type="SMART" id="SM00450">
    <property type="entry name" value="RHOD"/>
    <property type="match status" value="1"/>
</dbReference>
<organism evidence="2 3">
    <name type="scientific">Actinomadura logoneensis</name>
    <dbReference type="NCBI Taxonomy" id="2293572"/>
    <lineage>
        <taxon>Bacteria</taxon>
        <taxon>Bacillati</taxon>
        <taxon>Actinomycetota</taxon>
        <taxon>Actinomycetes</taxon>
        <taxon>Streptosporangiales</taxon>
        <taxon>Thermomonosporaceae</taxon>
        <taxon>Actinomadura</taxon>
    </lineage>
</organism>
<dbReference type="SUPFAM" id="SSF52821">
    <property type="entry name" value="Rhodanese/Cell cycle control phosphatase"/>
    <property type="match status" value="1"/>
</dbReference>